<evidence type="ECO:0000313" key="2">
    <source>
        <dbReference type="Proteomes" id="UP000676967"/>
    </source>
</evidence>
<name>A0ABN6CSY8_9ACTN</name>
<dbReference type="Proteomes" id="UP000676967">
    <property type="component" value="Chromosome"/>
</dbReference>
<evidence type="ECO:0008006" key="3">
    <source>
        <dbReference type="Google" id="ProtNLM"/>
    </source>
</evidence>
<dbReference type="EMBL" id="AP023356">
    <property type="protein sequence ID" value="BCJ47342.1"/>
    <property type="molecule type" value="Genomic_DNA"/>
</dbReference>
<evidence type="ECO:0000313" key="1">
    <source>
        <dbReference type="EMBL" id="BCJ47342.1"/>
    </source>
</evidence>
<proteinExistence type="predicted"/>
<organism evidence="1 2">
    <name type="scientific">Actinoplanes ianthinogenes</name>
    <dbReference type="NCBI Taxonomy" id="122358"/>
    <lineage>
        <taxon>Bacteria</taxon>
        <taxon>Bacillati</taxon>
        <taxon>Actinomycetota</taxon>
        <taxon>Actinomycetes</taxon>
        <taxon>Micromonosporales</taxon>
        <taxon>Micromonosporaceae</taxon>
        <taxon>Actinoplanes</taxon>
    </lineage>
</organism>
<reference evidence="1 2" key="1">
    <citation type="submission" date="2020-08" db="EMBL/GenBank/DDBJ databases">
        <title>Whole genome shotgun sequence of Actinoplanes ianthinogenes NBRC 13996.</title>
        <authorList>
            <person name="Komaki H."/>
            <person name="Tamura T."/>
        </authorList>
    </citation>
    <scope>NUCLEOTIDE SEQUENCE [LARGE SCALE GENOMIC DNA]</scope>
    <source>
        <strain evidence="1 2">NBRC 13996</strain>
    </source>
</reference>
<keyword evidence="2" id="KW-1185">Reference proteome</keyword>
<dbReference type="RefSeq" id="WP_189334872.1">
    <property type="nucleotide sequence ID" value="NZ_AP023356.1"/>
</dbReference>
<dbReference type="PROSITE" id="PS51257">
    <property type="entry name" value="PROKAR_LIPOPROTEIN"/>
    <property type="match status" value="1"/>
</dbReference>
<protein>
    <recommendedName>
        <fullName evidence="3">Lipoprotein</fullName>
    </recommendedName>
</protein>
<sequence length="181" mass="18737">MSRLVAVTVAVAALAGCGSGEPAAEPSGPLTEAQAVAACQKDLTELNSAMTPRLRERFVVRDGDRQIRIYTSEADKWISTCRVGPSGAEETFGTVTTDGPADKITLYGDLDAVLKAKVLIGKLPAKATGITAKLPSGRTLTGSRDGDLFLVWAPDTPVERAVLTATGKDGKVLATVTAPGV</sequence>
<gene>
    <name evidence="1" type="ORF">Aiant_79990</name>
</gene>
<accession>A0ABN6CSY8</accession>